<name>A0AAV9N191_9EURO</name>
<evidence type="ECO:0000256" key="3">
    <source>
        <dbReference type="ARBA" id="ARBA00022989"/>
    </source>
</evidence>
<keyword evidence="2 5" id="KW-0812">Transmembrane</keyword>
<gene>
    <name evidence="6" type="ORF">LTR84_007350</name>
</gene>
<dbReference type="Proteomes" id="UP001358417">
    <property type="component" value="Unassembled WGS sequence"/>
</dbReference>
<evidence type="ECO:0000256" key="1">
    <source>
        <dbReference type="ARBA" id="ARBA00004141"/>
    </source>
</evidence>
<keyword evidence="3 5" id="KW-1133">Transmembrane helix</keyword>
<feature type="transmembrane region" description="Helical" evidence="5">
    <location>
        <begin position="220"/>
        <end position="241"/>
    </location>
</feature>
<protein>
    <recommendedName>
        <fullName evidence="8">DUF300-domain-containing protein</fullName>
    </recommendedName>
</protein>
<dbReference type="GO" id="GO:0016020">
    <property type="term" value="C:membrane"/>
    <property type="evidence" value="ECO:0007669"/>
    <property type="project" value="UniProtKB-SubCell"/>
</dbReference>
<proteinExistence type="predicted"/>
<dbReference type="Pfam" id="PF03619">
    <property type="entry name" value="Solute_trans_a"/>
    <property type="match status" value="1"/>
</dbReference>
<keyword evidence="4 5" id="KW-0472">Membrane</keyword>
<feature type="transmembrane region" description="Helical" evidence="5">
    <location>
        <begin position="186"/>
        <end position="208"/>
    </location>
</feature>
<organism evidence="6 7">
    <name type="scientific">Exophiala bonariae</name>
    <dbReference type="NCBI Taxonomy" id="1690606"/>
    <lineage>
        <taxon>Eukaryota</taxon>
        <taxon>Fungi</taxon>
        <taxon>Dikarya</taxon>
        <taxon>Ascomycota</taxon>
        <taxon>Pezizomycotina</taxon>
        <taxon>Eurotiomycetes</taxon>
        <taxon>Chaetothyriomycetidae</taxon>
        <taxon>Chaetothyriales</taxon>
        <taxon>Herpotrichiellaceae</taxon>
        <taxon>Exophiala</taxon>
    </lineage>
</organism>
<evidence type="ECO:0008006" key="8">
    <source>
        <dbReference type="Google" id="ProtNLM"/>
    </source>
</evidence>
<feature type="transmembrane region" description="Helical" evidence="5">
    <location>
        <begin position="96"/>
        <end position="114"/>
    </location>
</feature>
<dbReference type="SMART" id="SM01417">
    <property type="entry name" value="Solute_trans_a"/>
    <property type="match status" value="1"/>
</dbReference>
<dbReference type="GeneID" id="89975516"/>
<dbReference type="InterPro" id="IPR005178">
    <property type="entry name" value="Ostalpha/TMEM184C"/>
</dbReference>
<evidence type="ECO:0000256" key="4">
    <source>
        <dbReference type="ARBA" id="ARBA00023136"/>
    </source>
</evidence>
<comment type="caution">
    <text evidence="6">The sequence shown here is derived from an EMBL/GenBank/DDBJ whole genome shotgun (WGS) entry which is preliminary data.</text>
</comment>
<reference evidence="6 7" key="1">
    <citation type="submission" date="2023-08" db="EMBL/GenBank/DDBJ databases">
        <title>Black Yeasts Isolated from many extreme environments.</title>
        <authorList>
            <person name="Coleine C."/>
            <person name="Stajich J.E."/>
            <person name="Selbmann L."/>
        </authorList>
    </citation>
    <scope>NUCLEOTIDE SEQUENCE [LARGE SCALE GENOMIC DNA]</scope>
    <source>
        <strain evidence="6 7">CCFEE 5792</strain>
    </source>
</reference>
<dbReference type="AlphaFoldDB" id="A0AAV9N191"/>
<keyword evidence="7" id="KW-1185">Reference proteome</keyword>
<evidence type="ECO:0000313" key="7">
    <source>
        <dbReference type="Proteomes" id="UP001358417"/>
    </source>
</evidence>
<feature type="transmembrane region" description="Helical" evidence="5">
    <location>
        <begin position="148"/>
        <end position="166"/>
    </location>
</feature>
<sequence>MGKCPEAPGSSATDAEPITGSLTFKQLIIYINYACFALTAILWLGLAIPHLRRYKAPDEQRPIFRIISTPVVFCTIALIAVHAYNAAEYLDPIASLYEAYALASLFLLYVHYVVPEAHNRDEFFHNLESTTKDGRPVPGGSLRWFRRVWRTVFGFVVIYTILIVVQEVLQATGHACATTKKGKRGQIILNVLQTISMVYALIAILRFQRRLKKFMEGRRAIMKLIAFKLFVAIQVLQRFIFSIVSTRVSGNSKITFRDISVGLPALLTSIESLIFTIGFYFTFHSKEYQDGTAAPGKKYSGLRALIHALSPGDLIRGVLIAFTAWKPSGAGNRDHVSTVHHTTAKPV</sequence>
<feature type="transmembrane region" description="Helical" evidence="5">
    <location>
        <begin position="27"/>
        <end position="51"/>
    </location>
</feature>
<dbReference type="EMBL" id="JAVRRD010000029">
    <property type="protein sequence ID" value="KAK5046589.1"/>
    <property type="molecule type" value="Genomic_DNA"/>
</dbReference>
<evidence type="ECO:0000256" key="2">
    <source>
        <dbReference type="ARBA" id="ARBA00022692"/>
    </source>
</evidence>
<feature type="transmembrane region" description="Helical" evidence="5">
    <location>
        <begin position="63"/>
        <end position="84"/>
    </location>
</feature>
<feature type="transmembrane region" description="Helical" evidence="5">
    <location>
        <begin position="261"/>
        <end position="283"/>
    </location>
</feature>
<dbReference type="RefSeq" id="XP_064702172.1">
    <property type="nucleotide sequence ID" value="XM_064850903.1"/>
</dbReference>
<evidence type="ECO:0000256" key="5">
    <source>
        <dbReference type="SAM" id="Phobius"/>
    </source>
</evidence>
<accession>A0AAV9N191</accession>
<comment type="subcellular location">
    <subcellularLocation>
        <location evidence="1">Membrane</location>
        <topology evidence="1">Multi-pass membrane protein</topology>
    </subcellularLocation>
</comment>
<evidence type="ECO:0000313" key="6">
    <source>
        <dbReference type="EMBL" id="KAK5046589.1"/>
    </source>
</evidence>
<dbReference type="PANTHER" id="PTHR23423">
    <property type="entry name" value="ORGANIC SOLUTE TRANSPORTER-RELATED"/>
    <property type="match status" value="1"/>
</dbReference>